<feature type="chain" id="PRO_5046154929" evidence="3">
    <location>
        <begin position="19"/>
        <end position="794"/>
    </location>
</feature>
<protein>
    <submittedName>
        <fullName evidence="5">T9SS type A sorting domain-containing protein</fullName>
    </submittedName>
</protein>
<gene>
    <name evidence="5" type="ORF">N5A56_008110</name>
</gene>
<keyword evidence="6" id="KW-1185">Reference proteome</keyword>
<evidence type="ECO:0000313" key="6">
    <source>
        <dbReference type="Proteomes" id="UP001151478"/>
    </source>
</evidence>
<evidence type="ECO:0000259" key="4">
    <source>
        <dbReference type="Pfam" id="PF18962"/>
    </source>
</evidence>
<evidence type="ECO:0000256" key="2">
    <source>
        <dbReference type="SAM" id="MobiDB-lite"/>
    </source>
</evidence>
<feature type="compositionally biased region" description="Low complexity" evidence="2">
    <location>
        <begin position="189"/>
        <end position="211"/>
    </location>
</feature>
<proteinExistence type="predicted"/>
<evidence type="ECO:0000313" key="5">
    <source>
        <dbReference type="EMBL" id="MDD7914384.1"/>
    </source>
</evidence>
<name>A0ABT5S8E4_9FLAO</name>
<dbReference type="RefSeq" id="WP_265725004.1">
    <property type="nucleotide sequence ID" value="NZ_JAOSLC020000003.1"/>
</dbReference>
<accession>A0ABT5S8E4</accession>
<organism evidence="5 6">
    <name type="scientific">Polaribacter ponticola</name>
    <dbReference type="NCBI Taxonomy" id="2978475"/>
    <lineage>
        <taxon>Bacteria</taxon>
        <taxon>Pseudomonadati</taxon>
        <taxon>Bacteroidota</taxon>
        <taxon>Flavobacteriia</taxon>
        <taxon>Flavobacteriales</taxon>
        <taxon>Flavobacteriaceae</taxon>
    </lineage>
</organism>
<dbReference type="Gene3D" id="2.60.120.430">
    <property type="entry name" value="Galactose-binding lectin"/>
    <property type="match status" value="3"/>
</dbReference>
<feature type="signal peptide" evidence="3">
    <location>
        <begin position="1"/>
        <end position="18"/>
    </location>
</feature>
<sequence length="794" mass="85117">MKKITLLLLLLAASIGYAQQETFVVSFETDTDGSLASIWNTFENDTNPGVEIVTNPNTTGNNTSDKVAKFTSLQSGKPWAGAETSHGGLGEWILESGNNTISIMVHKTVISDVGVKFVNSTSGTVFELKQANATINAWETLTYDISSFIASGENHNIDQLVIFPEWSERTTDNITYFDNVQWSANRTKSAGNDNSNDAAAPTTAPEAPTTTAENSISLFSDAYTDVEATWNPSWGQSTVLEDVTIAGNAVKKYSSFTFSGVEPTGSTIDASSMTHINVDYWTSDATELKIKLVDYKGDGAWGSDNTEVEITKAITTGSWGTVSIALTEFSSADTAIMFNDLGQLVLSATGATNPVYIDNFYFSNGSTTAVTVPTTAPEAPTTTAENSISLFSDAYTDVEATWNPSWGQSTVLEDVTIAGNAVKKYSSFTFSGVEPTGSTIDASSMTHINVDYWTSDATELKIKLVDYKGDGAWGSDNTEVEITKAITTGSWGTVSIALTEFSSADTAIMFNDLGQLVLSATGATNPVYIDNFYFSNGSTAAVTLPTTAPEAPTTTAENSISLFSDAYTDVEATWNPSWGQSTVLEDVTIAGNAVKKYSSFTFSGVEPTGSTIDASSMTHINVDYWTSDATELKIKLVDYKGDGAWGSDNTEVEITKAITTGSWERVSIALTEFSSADTAIMFNDLGQLVLSATGATNPVYIDNFYFSNGATASINDNVLLNVSIYPNPTSNRLYISSQSTIKNTVVYNMLGKQVMSLNINKNNETIDVSGLSKGVYLIKYTIDKAVGTVKFIKK</sequence>
<dbReference type="Proteomes" id="UP001151478">
    <property type="component" value="Unassembled WGS sequence"/>
</dbReference>
<dbReference type="NCBIfam" id="TIGR04183">
    <property type="entry name" value="Por_Secre_tail"/>
    <property type="match status" value="1"/>
</dbReference>
<comment type="caution">
    <text evidence="5">The sequence shown here is derived from an EMBL/GenBank/DDBJ whole genome shotgun (WGS) entry which is preliminary data.</text>
</comment>
<reference evidence="5" key="1">
    <citation type="submission" date="2023-02" db="EMBL/GenBank/DDBJ databases">
        <title>Polaribacter ponticola sp. nov., isolated from seawater.</title>
        <authorList>
            <person name="Baek J.H."/>
            <person name="Kim J.M."/>
            <person name="Choi D.G."/>
            <person name="Jeon C.O."/>
        </authorList>
    </citation>
    <scope>NUCLEOTIDE SEQUENCE</scope>
    <source>
        <strain evidence="5">MSW5</strain>
    </source>
</reference>
<feature type="region of interest" description="Disordered" evidence="2">
    <location>
        <begin position="187"/>
        <end position="211"/>
    </location>
</feature>
<dbReference type="InterPro" id="IPR026444">
    <property type="entry name" value="Secre_tail"/>
</dbReference>
<evidence type="ECO:0000256" key="3">
    <source>
        <dbReference type="SAM" id="SignalP"/>
    </source>
</evidence>
<evidence type="ECO:0000256" key="1">
    <source>
        <dbReference type="ARBA" id="ARBA00022729"/>
    </source>
</evidence>
<dbReference type="EMBL" id="JAOSLC020000003">
    <property type="protein sequence ID" value="MDD7914384.1"/>
    <property type="molecule type" value="Genomic_DNA"/>
</dbReference>
<feature type="domain" description="Secretion system C-terminal sorting" evidence="4">
    <location>
        <begin position="724"/>
        <end position="791"/>
    </location>
</feature>
<dbReference type="Pfam" id="PF18962">
    <property type="entry name" value="Por_Secre_tail"/>
    <property type="match status" value="1"/>
</dbReference>
<keyword evidence="1 3" id="KW-0732">Signal</keyword>